<dbReference type="GeneID" id="24922306"/>
<dbReference type="PANTHER" id="PTHR12811">
    <property type="entry name" value="VACUOLAR PROTEIN SORTING VPS16"/>
    <property type="match status" value="1"/>
</dbReference>
<dbReference type="InterPro" id="IPR016534">
    <property type="entry name" value="VPS16"/>
</dbReference>
<organism evidence="2">
    <name type="scientific">Blastocystis hominis</name>
    <dbReference type="NCBI Taxonomy" id="12968"/>
    <lineage>
        <taxon>Eukaryota</taxon>
        <taxon>Sar</taxon>
        <taxon>Stramenopiles</taxon>
        <taxon>Bigyra</taxon>
        <taxon>Opalozoa</taxon>
        <taxon>Opalinata</taxon>
        <taxon>Blastocystidae</taxon>
        <taxon>Blastocystis</taxon>
    </lineage>
</organism>
<gene>
    <name evidence="2" type="ORF">GSBLH_T00006181001</name>
</gene>
<dbReference type="RefSeq" id="XP_012894804.1">
    <property type="nucleotide sequence ID" value="XM_013039350.1"/>
</dbReference>
<dbReference type="InterPro" id="IPR006925">
    <property type="entry name" value="Vps16_C"/>
</dbReference>
<dbReference type="Pfam" id="PF04840">
    <property type="entry name" value="Vps16_C"/>
    <property type="match status" value="1"/>
</dbReference>
<dbReference type="GO" id="GO:0030897">
    <property type="term" value="C:HOPS complex"/>
    <property type="evidence" value="ECO:0007669"/>
    <property type="project" value="TreeGrafter"/>
</dbReference>
<proteinExistence type="predicted"/>
<dbReference type="Gene3D" id="1.10.150.780">
    <property type="entry name" value="Vps16, C-terminal region"/>
    <property type="match status" value="1"/>
</dbReference>
<evidence type="ECO:0000259" key="1">
    <source>
        <dbReference type="Pfam" id="PF04840"/>
    </source>
</evidence>
<sequence>MPHSRCISPSTEDLIGCRWTCRRAEVDGLRIITPSSVLLLRQNHSRALIIPSHLQLAKRYSLYPDFFIHIYDEFQKGNESVTQEYAEIPADMFIAVIQQLLSYCEWDNFSPQNPELLSALKLAIRLLPKQSQIHSLCNALYFTCCNVKVLNNLRLEGMPMTMEEFRNLSFPVVISRLLLQNKHLVALSICDVYNSHSNKQYQQEKDNYFDEFRGIIAMDWATKKIQNSTENSEQLATMVFTNILKVGRVPIIPIILNIYDIRPDLAISLLLLEPNDSLAIACLLKIEEYHEVELVMRCVERTKRAIQSSSSHMASREEWFDLICESETAVDLFLDYYTEVEFYDLVIEFYNHTARYRDEFYQLLYNAVYDVDSLNKNSMFELDEVEKVEAKMFDLQRCVDLLLPGVNDFEVSCIKNQMTLYKVQTQLSTSILNYSLYNTITNLLARRHEDSDRHAAYLKQQYAITDVRYDILKIYGLAKVGSWEEIRHIYAARKNIVPIECFLQVVLGKKAYNEGDYYLKVMNVKDSPALALHYALLLNQWTLATQLAVQLNDYSSIIIIMDSVGNDVPGIRMELFNYIRNSGYERESPFVNDVKFHPVLKAKKSFASGILAAFTSSDSSAAVVADENAPDSQTAQPAPATQTSTAGGLFNKLKKQVTLKLRESYKRESYHEFSNSLQVWSLWQTNACSFMIILNKPPCRQLAPLLKSITATTTISSRKGVIF</sequence>
<dbReference type="AlphaFoldDB" id="D8LWW1"/>
<dbReference type="Proteomes" id="UP000008312">
    <property type="component" value="Unassembled WGS sequence"/>
</dbReference>
<dbReference type="OrthoDB" id="1792at2759"/>
<dbReference type="PANTHER" id="PTHR12811:SF0">
    <property type="entry name" value="VACUOLAR PROTEIN SORTING-ASSOCIATED PROTEIN 16 HOMOLOG"/>
    <property type="match status" value="1"/>
</dbReference>
<reference evidence="2" key="1">
    <citation type="submission" date="2010-02" db="EMBL/GenBank/DDBJ databases">
        <title>Sequencing and annotation of the Blastocystis hominis genome.</title>
        <authorList>
            <person name="Wincker P."/>
        </authorList>
    </citation>
    <scope>NUCLEOTIDE SEQUENCE</scope>
    <source>
        <strain evidence="2">Singapore isolate B</strain>
    </source>
</reference>
<dbReference type="InParanoid" id="D8LWW1"/>
<accession>D8LWW1</accession>
<dbReference type="GO" id="GO:0016197">
    <property type="term" value="P:endosomal transport"/>
    <property type="evidence" value="ECO:0007669"/>
    <property type="project" value="TreeGrafter"/>
</dbReference>
<dbReference type="InterPro" id="IPR038132">
    <property type="entry name" value="Vps16_C_sf"/>
</dbReference>
<keyword evidence="3" id="KW-1185">Reference proteome</keyword>
<dbReference type="EMBL" id="FN668639">
    <property type="protein sequence ID" value="CBK20756.2"/>
    <property type="molecule type" value="Genomic_DNA"/>
</dbReference>
<evidence type="ECO:0000313" key="3">
    <source>
        <dbReference type="Proteomes" id="UP000008312"/>
    </source>
</evidence>
<evidence type="ECO:0000313" key="2">
    <source>
        <dbReference type="EMBL" id="CBK20756.2"/>
    </source>
</evidence>
<dbReference type="GO" id="GO:0003779">
    <property type="term" value="F:actin binding"/>
    <property type="evidence" value="ECO:0007669"/>
    <property type="project" value="TreeGrafter"/>
</dbReference>
<name>D8LWW1_BLAHO</name>
<feature type="domain" description="Vps16 C-terminal" evidence="1">
    <location>
        <begin position="262"/>
        <end position="562"/>
    </location>
</feature>
<dbReference type="GO" id="GO:0006886">
    <property type="term" value="P:intracellular protein transport"/>
    <property type="evidence" value="ECO:0007669"/>
    <property type="project" value="InterPro"/>
</dbReference>
<dbReference type="GO" id="GO:0005768">
    <property type="term" value="C:endosome"/>
    <property type="evidence" value="ECO:0007669"/>
    <property type="project" value="TreeGrafter"/>
</dbReference>
<protein>
    <recommendedName>
        <fullName evidence="1">Vps16 C-terminal domain-containing protein</fullName>
    </recommendedName>
</protein>
<dbReference type="GO" id="GO:0042144">
    <property type="term" value="P:vacuole fusion, non-autophagic"/>
    <property type="evidence" value="ECO:0007669"/>
    <property type="project" value="TreeGrafter"/>
</dbReference>
<dbReference type="GO" id="GO:0005765">
    <property type="term" value="C:lysosomal membrane"/>
    <property type="evidence" value="ECO:0007669"/>
    <property type="project" value="TreeGrafter"/>
</dbReference>